<gene>
    <name evidence="4" type="ORF">K452DRAFT_362686</name>
</gene>
<feature type="compositionally biased region" description="Low complexity" evidence="1">
    <location>
        <begin position="365"/>
        <end position="375"/>
    </location>
</feature>
<evidence type="ECO:0000313" key="4">
    <source>
        <dbReference type="EMBL" id="KAF2136211.1"/>
    </source>
</evidence>
<keyword evidence="5" id="KW-1185">Reference proteome</keyword>
<feature type="compositionally biased region" description="Low complexity" evidence="1">
    <location>
        <begin position="560"/>
        <end position="597"/>
    </location>
</feature>
<name>A0A6A6B0H3_9PEZI</name>
<feature type="compositionally biased region" description="Low complexity" evidence="1">
    <location>
        <begin position="493"/>
        <end position="523"/>
    </location>
</feature>
<feature type="compositionally biased region" description="Basic and acidic residues" evidence="1">
    <location>
        <begin position="236"/>
        <end position="258"/>
    </location>
</feature>
<dbReference type="EMBL" id="ML995529">
    <property type="protein sequence ID" value="KAF2136211.1"/>
    <property type="molecule type" value="Genomic_DNA"/>
</dbReference>
<reference evidence="4" key="1">
    <citation type="journal article" date="2020" name="Stud. Mycol.">
        <title>101 Dothideomycetes genomes: a test case for predicting lifestyles and emergence of pathogens.</title>
        <authorList>
            <person name="Haridas S."/>
            <person name="Albert R."/>
            <person name="Binder M."/>
            <person name="Bloem J."/>
            <person name="Labutti K."/>
            <person name="Salamov A."/>
            <person name="Andreopoulos B."/>
            <person name="Baker S."/>
            <person name="Barry K."/>
            <person name="Bills G."/>
            <person name="Bluhm B."/>
            <person name="Cannon C."/>
            <person name="Castanera R."/>
            <person name="Culley D."/>
            <person name="Daum C."/>
            <person name="Ezra D."/>
            <person name="Gonzalez J."/>
            <person name="Henrissat B."/>
            <person name="Kuo A."/>
            <person name="Liang C."/>
            <person name="Lipzen A."/>
            <person name="Lutzoni F."/>
            <person name="Magnuson J."/>
            <person name="Mondo S."/>
            <person name="Nolan M."/>
            <person name="Ohm R."/>
            <person name="Pangilinan J."/>
            <person name="Park H.-J."/>
            <person name="Ramirez L."/>
            <person name="Alfaro M."/>
            <person name="Sun H."/>
            <person name="Tritt A."/>
            <person name="Yoshinaga Y."/>
            <person name="Zwiers L.-H."/>
            <person name="Turgeon B."/>
            <person name="Goodwin S."/>
            <person name="Spatafora J."/>
            <person name="Crous P."/>
            <person name="Grigoriev I."/>
        </authorList>
    </citation>
    <scope>NUCLEOTIDE SEQUENCE</scope>
    <source>
        <strain evidence="4">CBS 121167</strain>
    </source>
</reference>
<protein>
    <submittedName>
        <fullName evidence="4">Uncharacterized protein</fullName>
    </submittedName>
</protein>
<keyword evidence="3" id="KW-0732">Signal</keyword>
<dbReference type="RefSeq" id="XP_033391929.1">
    <property type="nucleotide sequence ID" value="XM_033546525.1"/>
</dbReference>
<feature type="compositionally biased region" description="Polar residues" evidence="1">
    <location>
        <begin position="180"/>
        <end position="198"/>
    </location>
</feature>
<evidence type="ECO:0000256" key="2">
    <source>
        <dbReference type="SAM" id="Phobius"/>
    </source>
</evidence>
<feature type="compositionally biased region" description="Pro residues" evidence="1">
    <location>
        <begin position="423"/>
        <end position="432"/>
    </location>
</feature>
<feature type="region of interest" description="Disordered" evidence="1">
    <location>
        <begin position="180"/>
        <end position="204"/>
    </location>
</feature>
<feature type="compositionally biased region" description="Low complexity" evidence="1">
    <location>
        <begin position="439"/>
        <end position="457"/>
    </location>
</feature>
<feature type="compositionally biased region" description="Basic residues" evidence="1">
    <location>
        <begin position="376"/>
        <end position="385"/>
    </location>
</feature>
<evidence type="ECO:0000256" key="1">
    <source>
        <dbReference type="SAM" id="MobiDB-lite"/>
    </source>
</evidence>
<keyword evidence="2" id="KW-1133">Transmembrane helix</keyword>
<dbReference type="OrthoDB" id="4524805at2759"/>
<proteinExistence type="predicted"/>
<dbReference type="GeneID" id="54304031"/>
<feature type="region of interest" description="Disordered" evidence="1">
    <location>
        <begin position="236"/>
        <end position="311"/>
    </location>
</feature>
<feature type="signal peptide" evidence="3">
    <location>
        <begin position="1"/>
        <end position="24"/>
    </location>
</feature>
<feature type="compositionally biased region" description="Low complexity" evidence="1">
    <location>
        <begin position="606"/>
        <end position="623"/>
    </location>
</feature>
<accession>A0A6A6B0H3</accession>
<feature type="compositionally biased region" description="Pro residues" evidence="1">
    <location>
        <begin position="475"/>
        <end position="489"/>
    </location>
</feature>
<feature type="compositionally biased region" description="Pro residues" evidence="1">
    <location>
        <begin position="524"/>
        <end position="533"/>
    </location>
</feature>
<keyword evidence="2" id="KW-0472">Membrane</keyword>
<feature type="chain" id="PRO_5025620082" evidence="3">
    <location>
        <begin position="25"/>
        <end position="789"/>
    </location>
</feature>
<feature type="transmembrane region" description="Helical" evidence="2">
    <location>
        <begin position="112"/>
        <end position="132"/>
    </location>
</feature>
<feature type="region of interest" description="Disordered" evidence="1">
    <location>
        <begin position="339"/>
        <end position="623"/>
    </location>
</feature>
<feature type="region of interest" description="Disordered" evidence="1">
    <location>
        <begin position="768"/>
        <end position="789"/>
    </location>
</feature>
<evidence type="ECO:0000256" key="3">
    <source>
        <dbReference type="SAM" id="SignalP"/>
    </source>
</evidence>
<dbReference type="Proteomes" id="UP000799438">
    <property type="component" value="Unassembled WGS sequence"/>
</dbReference>
<dbReference type="AlphaFoldDB" id="A0A6A6B0H3"/>
<evidence type="ECO:0000313" key="5">
    <source>
        <dbReference type="Proteomes" id="UP000799438"/>
    </source>
</evidence>
<keyword evidence="2" id="KW-0812">Transmembrane</keyword>
<organism evidence="4 5">
    <name type="scientific">Aplosporella prunicola CBS 121167</name>
    <dbReference type="NCBI Taxonomy" id="1176127"/>
    <lineage>
        <taxon>Eukaryota</taxon>
        <taxon>Fungi</taxon>
        <taxon>Dikarya</taxon>
        <taxon>Ascomycota</taxon>
        <taxon>Pezizomycotina</taxon>
        <taxon>Dothideomycetes</taxon>
        <taxon>Dothideomycetes incertae sedis</taxon>
        <taxon>Botryosphaeriales</taxon>
        <taxon>Aplosporellaceae</taxon>
        <taxon>Aplosporella</taxon>
    </lineage>
</organism>
<sequence>MGDPITATHGLLLLSLARPTTTSSQPIYKSPCPASRSCLQIPLQSRSNPVLEPLSPMLLPRGVVAAAVAAVLLQAAQPVSAGLFDVDFDLNPAPGAENALRDRSRLPAQICAIIAAYIGCVVIVGVALLTYGRKMRRSINEKIDMVKVNEANGFEMTPVSPSMSMRRWWPRSPSKLSHAFQRSRSSLNQISSLPTSPISPGEESMASFDKTFLRDQQEARQREMDRLYAAVMEHDERKNSVRVSHAEEHDLEQPREDVMLPAPPTYLSPQQKMDRRPPPLNTNAAAALQSRPVHHHQPPPPPSPLSPVRAIYPPESPMAAARRAPYNAPSHYYSNSYNSATSNTAPAPAAPPPPASPRSFMSRARTPSTSSTGTKSKSKKRRSIRNLRISSPMARFSGHGGDNGHDDDDLEARTPLSPRFYNPGPPPQPPYTPADAQMTPGAATTTTSTAPTTPSTADAFRYEFDASLQSQSHPYPYPPPAPLPLPRPAPQRAVSGASAYAGARASSGSLGLPPSPSPASANAPPLPPSPASTPGPHSHGHTHIAFLASPPPARPGLGAGSRSASARSGSINTATAPSPASTTAAAAAGAHTTTTNTLPLRAMAGPLSPSLPSPTTKTTVLSTRSRDPRLAHLRTPGTAGPATPYSPYMPFSPVTPVTPHLVTREERRERRKREKRGVGVAEEGEESLGLGVWVLIIKMSDSEWLAAGCWLLAAMHVYSSYIHPCLVPSAMVVIPMSTFPPIDRMHRYLPIASSVPVSVFILTHTAHQARTSTPRRKAKATPRQIPRPN</sequence>